<feature type="transmembrane region" description="Helical" evidence="1">
    <location>
        <begin position="403"/>
        <end position="424"/>
    </location>
</feature>
<feature type="transmembrane region" description="Helical" evidence="1">
    <location>
        <begin position="306"/>
        <end position="324"/>
    </location>
</feature>
<feature type="transmembrane region" description="Helical" evidence="1">
    <location>
        <begin position="16"/>
        <end position="37"/>
    </location>
</feature>
<keyword evidence="1" id="KW-0472">Membrane</keyword>
<dbReference type="EMBL" id="BLXZ01000003">
    <property type="protein sequence ID" value="GFO68399.1"/>
    <property type="molecule type" value="Genomic_DNA"/>
</dbReference>
<dbReference type="Proteomes" id="UP000587586">
    <property type="component" value="Unassembled WGS sequence"/>
</dbReference>
<comment type="caution">
    <text evidence="2">The sequence shown here is derived from an EMBL/GenBank/DDBJ whole genome shotgun (WGS) entry which is preliminary data.</text>
</comment>
<evidence type="ECO:0000313" key="2">
    <source>
        <dbReference type="EMBL" id="GFO68399.1"/>
    </source>
</evidence>
<sequence length="435" mass="46910">MLLAAGSLALRPELRLAIPELVGVTAAMVLLLCFALYRGDHGGIGWSPRFIIGVALLLRLMFLAAPPQLSDDLYRYLWDGNNTLRGINPYLAAPAHVTPPASLQPLHALINHPEYVTIYPPTAQLIFAGGAALGGLTGLKALLVLFDLALCGLLVLLMRQLALPAWPVVLYAWNPLPVLEIAGSGHVDGAGLTLLAGALLLTLRGVQRDGEAPRRWLPFCAGLLCAVACLVKLFPLPLTPVLFLVTPRPRRLQFSLGWVVGLAALVLPFWPELSHITQSLDAYARSWEFAGFAFNTLRAATGSGNTARLILSLSFACCVIFFLVKLARELEKAGPVERGRAALRACYRISLALLLLTPTLQPWYALNLAALLPMAGGPAGLVFCWTVLLTYRVQIPYFLLGKWLESGPVTAAVFLAPALAWLLARMLGGRATRPS</sequence>
<keyword evidence="3" id="KW-1185">Reference proteome</keyword>
<gene>
    <name evidence="2" type="ORF">GMLC_19780</name>
</gene>
<proteinExistence type="predicted"/>
<feature type="transmembrane region" description="Helical" evidence="1">
    <location>
        <begin position="49"/>
        <end position="69"/>
    </location>
</feature>
<organism evidence="2 3">
    <name type="scientific">Geomonas limicola</name>
    <dbReference type="NCBI Taxonomy" id="2740186"/>
    <lineage>
        <taxon>Bacteria</taxon>
        <taxon>Pseudomonadati</taxon>
        <taxon>Thermodesulfobacteriota</taxon>
        <taxon>Desulfuromonadia</taxon>
        <taxon>Geobacterales</taxon>
        <taxon>Geobacteraceae</taxon>
        <taxon>Geomonas</taxon>
    </lineage>
</organism>
<dbReference type="Pfam" id="PF26314">
    <property type="entry name" value="MptA_B_family"/>
    <property type="match status" value="1"/>
</dbReference>
<dbReference type="AlphaFoldDB" id="A0A6V8NAZ7"/>
<evidence type="ECO:0000256" key="1">
    <source>
        <dbReference type="SAM" id="Phobius"/>
    </source>
</evidence>
<evidence type="ECO:0008006" key="4">
    <source>
        <dbReference type="Google" id="ProtNLM"/>
    </source>
</evidence>
<protein>
    <recommendedName>
        <fullName evidence="4">DUF2029 domain-containing protein</fullName>
    </recommendedName>
</protein>
<name>A0A6V8NAZ7_9BACT</name>
<feature type="transmembrane region" description="Helical" evidence="1">
    <location>
        <begin position="125"/>
        <end position="146"/>
    </location>
</feature>
<keyword evidence="1" id="KW-1133">Transmembrane helix</keyword>
<evidence type="ECO:0000313" key="3">
    <source>
        <dbReference type="Proteomes" id="UP000587586"/>
    </source>
</evidence>
<keyword evidence="1" id="KW-0812">Transmembrane</keyword>
<dbReference type="GO" id="GO:0016758">
    <property type="term" value="F:hexosyltransferase activity"/>
    <property type="evidence" value="ECO:0007669"/>
    <property type="project" value="InterPro"/>
</dbReference>
<dbReference type="RefSeq" id="WP_183360927.1">
    <property type="nucleotide sequence ID" value="NZ_BLXZ01000003.1"/>
</dbReference>
<feature type="transmembrane region" description="Helical" evidence="1">
    <location>
        <begin position="215"/>
        <end position="234"/>
    </location>
</feature>
<feature type="transmembrane region" description="Helical" evidence="1">
    <location>
        <begin position="370"/>
        <end position="391"/>
    </location>
</feature>
<feature type="transmembrane region" description="Helical" evidence="1">
    <location>
        <begin position="254"/>
        <end position="270"/>
    </location>
</feature>
<accession>A0A6V8NAZ7</accession>
<feature type="transmembrane region" description="Helical" evidence="1">
    <location>
        <begin position="345"/>
        <end position="364"/>
    </location>
</feature>
<reference evidence="3" key="1">
    <citation type="submission" date="2020-06" db="EMBL/GenBank/DDBJ databases">
        <title>Draft genomic sequecing of Geomonas sp. Red745.</title>
        <authorList>
            <person name="Itoh H."/>
            <person name="Xu Z.X."/>
            <person name="Ushijima N."/>
            <person name="Masuda Y."/>
            <person name="Shiratori Y."/>
            <person name="Senoo K."/>
        </authorList>
    </citation>
    <scope>NUCLEOTIDE SEQUENCE [LARGE SCALE GENOMIC DNA]</scope>
    <source>
        <strain evidence="3">Red745</strain>
    </source>
</reference>
<dbReference type="GO" id="GO:0005886">
    <property type="term" value="C:plasma membrane"/>
    <property type="evidence" value="ECO:0007669"/>
    <property type="project" value="UniProtKB-SubCell"/>
</dbReference>